<comment type="caution">
    <text evidence="1">The sequence shown here is derived from an EMBL/GenBank/DDBJ whole genome shotgun (WGS) entry which is preliminary data.</text>
</comment>
<dbReference type="AlphaFoldDB" id="N9EZR0"/>
<sequence length="186" mass="22067">MNEFFLASNRSIYVHDLELKQITVKDLDQWSQFAEIIRKDLNNDYSKENIESIVKQHIVSPLMLCSFTTIYDVKYFSDLMNNEADVFLDIFRNVLNVNKAYFDQEDSKSQNNKSENTWFDSFQFLISKGHRHKDILDYSFGTFIEYLKAAQRNERNSILSFSGAMRVSYHADAKRFEKYNKEMKSI</sequence>
<dbReference type="PATRIC" id="fig|1217650.3.peg.1185"/>
<dbReference type="Proteomes" id="UP000013251">
    <property type="component" value="Unassembled WGS sequence"/>
</dbReference>
<accession>N9EZR0</accession>
<gene>
    <name evidence="1" type="ORF">F938_01209</name>
</gene>
<protein>
    <submittedName>
        <fullName evidence="1">Uncharacterized protein</fullName>
    </submittedName>
</protein>
<dbReference type="EMBL" id="APQG01000017">
    <property type="protein sequence ID" value="ENV98150.1"/>
    <property type="molecule type" value="Genomic_DNA"/>
</dbReference>
<dbReference type="OrthoDB" id="6712787at2"/>
<reference evidence="1 2" key="1">
    <citation type="submission" date="2013-02" db="EMBL/GenBank/DDBJ databases">
        <title>The Genome Sequence of Acinetobacter bereziniae CIP 70.12.</title>
        <authorList>
            <consortium name="The Broad Institute Genome Sequencing Platform"/>
            <consortium name="The Broad Institute Genome Sequencing Center for Infectious Disease"/>
            <person name="Cerqueira G."/>
            <person name="Feldgarden M."/>
            <person name="Courvalin P."/>
            <person name="Perichon B."/>
            <person name="Grillot-Courvalin C."/>
            <person name="Clermont D."/>
            <person name="Rocha E."/>
            <person name="Yoon E.-J."/>
            <person name="Nemec A."/>
            <person name="Walker B."/>
            <person name="Young S.K."/>
            <person name="Zeng Q."/>
            <person name="Gargeya S."/>
            <person name="Fitzgerald M."/>
            <person name="Haas B."/>
            <person name="Abouelleil A."/>
            <person name="Alvarado L."/>
            <person name="Arachchi H.M."/>
            <person name="Berlin A.M."/>
            <person name="Chapman S.B."/>
            <person name="Dewar J."/>
            <person name="Goldberg J."/>
            <person name="Griggs A."/>
            <person name="Gujja S."/>
            <person name="Hansen M."/>
            <person name="Howarth C."/>
            <person name="Imamovic A."/>
            <person name="Larimer J."/>
            <person name="McCowan C."/>
            <person name="Murphy C."/>
            <person name="Neiman D."/>
            <person name="Pearson M."/>
            <person name="Priest M."/>
            <person name="Roberts A."/>
            <person name="Saif S."/>
            <person name="Shea T."/>
            <person name="Sisk P."/>
            <person name="Sykes S."/>
            <person name="Wortman J."/>
            <person name="Nusbaum C."/>
            <person name="Birren B."/>
        </authorList>
    </citation>
    <scope>NUCLEOTIDE SEQUENCE [LARGE SCALE GENOMIC DNA]</scope>
    <source>
        <strain evidence="1 2">CIP 70.12</strain>
    </source>
</reference>
<name>N9EZR0_ACIBZ</name>
<evidence type="ECO:0000313" key="1">
    <source>
        <dbReference type="EMBL" id="ENV98150.1"/>
    </source>
</evidence>
<dbReference type="RefSeq" id="WP_005030312.1">
    <property type="nucleotide sequence ID" value="NZ_KB849755.1"/>
</dbReference>
<evidence type="ECO:0000313" key="2">
    <source>
        <dbReference type="Proteomes" id="UP000013251"/>
    </source>
</evidence>
<dbReference type="HOGENOM" id="CLU_1465247_0_0_6"/>
<proteinExistence type="predicted"/>
<keyword evidence="2" id="KW-1185">Reference proteome</keyword>
<organism evidence="1 2">
    <name type="scientific">Acinetobacter bereziniae LMG 1003 = CIP 70.12</name>
    <dbReference type="NCBI Taxonomy" id="981324"/>
    <lineage>
        <taxon>Bacteria</taxon>
        <taxon>Pseudomonadati</taxon>
        <taxon>Pseudomonadota</taxon>
        <taxon>Gammaproteobacteria</taxon>
        <taxon>Moraxellales</taxon>
        <taxon>Moraxellaceae</taxon>
        <taxon>Acinetobacter</taxon>
    </lineage>
</organism>